<dbReference type="KEGG" id="mlj:MLAC_41340"/>
<dbReference type="AlphaFoldDB" id="A0A7I7NQN1"/>
<evidence type="ECO:0000313" key="2">
    <source>
        <dbReference type="Proteomes" id="UP000466396"/>
    </source>
</evidence>
<keyword evidence="2" id="KW-1185">Reference proteome</keyword>
<name>A0A7I7NQN1_9MYCO</name>
<gene>
    <name evidence="1" type="ORF">MLAC_41340</name>
</gene>
<evidence type="ECO:0000313" key="1">
    <source>
        <dbReference type="EMBL" id="BBX98840.1"/>
    </source>
</evidence>
<organism evidence="1 2">
    <name type="scientific">Mycobacterium lacus</name>
    <dbReference type="NCBI Taxonomy" id="169765"/>
    <lineage>
        <taxon>Bacteria</taxon>
        <taxon>Bacillati</taxon>
        <taxon>Actinomycetota</taxon>
        <taxon>Actinomycetes</taxon>
        <taxon>Mycobacteriales</taxon>
        <taxon>Mycobacteriaceae</taxon>
        <taxon>Mycobacterium</taxon>
    </lineage>
</organism>
<reference evidence="1 2" key="1">
    <citation type="journal article" date="2019" name="Emerg. Microbes Infect.">
        <title>Comprehensive subspecies identification of 175 nontuberculous mycobacteria species based on 7547 genomic profiles.</title>
        <authorList>
            <person name="Matsumoto Y."/>
            <person name="Kinjo T."/>
            <person name="Motooka D."/>
            <person name="Nabeya D."/>
            <person name="Jung N."/>
            <person name="Uechi K."/>
            <person name="Horii T."/>
            <person name="Iida T."/>
            <person name="Fujita J."/>
            <person name="Nakamura S."/>
        </authorList>
    </citation>
    <scope>NUCLEOTIDE SEQUENCE [LARGE SCALE GENOMIC DNA]</scope>
    <source>
        <strain evidence="1 2">JCM 15657</strain>
    </source>
</reference>
<dbReference type="Proteomes" id="UP000466396">
    <property type="component" value="Chromosome"/>
</dbReference>
<proteinExistence type="predicted"/>
<protein>
    <submittedName>
        <fullName evidence="1">Uncharacterized protein</fullName>
    </submittedName>
</protein>
<sequence>MIWVQYGPITIAVRSTTRTPASGPGRSLELDPKLDIARAFLVGITFGEAGKHLFTDGIDPFGHILDRP</sequence>
<dbReference type="EMBL" id="AP022581">
    <property type="protein sequence ID" value="BBX98840.1"/>
    <property type="molecule type" value="Genomic_DNA"/>
</dbReference>
<accession>A0A7I7NQN1</accession>